<dbReference type="Gene3D" id="3.40.50.2300">
    <property type="match status" value="1"/>
</dbReference>
<dbReference type="PANTHER" id="PTHR34581">
    <property type="entry name" value="PTS SYSTEM N,N'-DIACETYLCHITOBIOSE-SPECIFIC EIIB COMPONENT"/>
    <property type="match status" value="1"/>
</dbReference>
<dbReference type="AlphaFoldDB" id="A0A3E2W309"/>
<dbReference type="Proteomes" id="UP000260025">
    <property type="component" value="Unassembled WGS sequence"/>
</dbReference>
<evidence type="ECO:0000259" key="8">
    <source>
        <dbReference type="PROSITE" id="PS51100"/>
    </source>
</evidence>
<dbReference type="GO" id="GO:0016301">
    <property type="term" value="F:kinase activity"/>
    <property type="evidence" value="ECO:0007669"/>
    <property type="project" value="UniProtKB-KW"/>
</dbReference>
<dbReference type="CDD" id="cd05564">
    <property type="entry name" value="PTS_IIB_chitobiose_lichenan"/>
    <property type="match status" value="1"/>
</dbReference>
<keyword evidence="5" id="KW-0598">Phosphotransferase system</keyword>
<reference evidence="9 10" key="1">
    <citation type="submission" date="2018-08" db="EMBL/GenBank/DDBJ databases">
        <title>A genome reference for cultivated species of the human gut microbiota.</title>
        <authorList>
            <person name="Zou Y."/>
            <person name="Xue W."/>
            <person name="Luo G."/>
        </authorList>
    </citation>
    <scope>NUCLEOTIDE SEQUENCE [LARGE SCALE GENOMIC DNA]</scope>
    <source>
        <strain evidence="9 10">OF01-2LB</strain>
    </source>
</reference>
<dbReference type="GO" id="GO:0009401">
    <property type="term" value="P:phosphoenolpyruvate-dependent sugar phosphotransferase system"/>
    <property type="evidence" value="ECO:0007669"/>
    <property type="project" value="UniProtKB-KW"/>
</dbReference>
<dbReference type="GO" id="GO:0008982">
    <property type="term" value="F:protein-N(PI)-phosphohistidine-sugar phosphotransferase activity"/>
    <property type="evidence" value="ECO:0007669"/>
    <property type="project" value="InterPro"/>
</dbReference>
<dbReference type="SUPFAM" id="SSF52794">
    <property type="entry name" value="PTS system IIB component-like"/>
    <property type="match status" value="1"/>
</dbReference>
<dbReference type="PROSITE" id="PS51100">
    <property type="entry name" value="PTS_EIIB_TYPE_3"/>
    <property type="match status" value="1"/>
</dbReference>
<accession>A0A3E2W309</accession>
<feature type="domain" description="PTS EIIB type-3" evidence="8">
    <location>
        <begin position="1"/>
        <end position="96"/>
    </location>
</feature>
<evidence type="ECO:0000313" key="9">
    <source>
        <dbReference type="EMBL" id="RGC18099.1"/>
    </source>
</evidence>
<evidence type="ECO:0000256" key="5">
    <source>
        <dbReference type="ARBA" id="ARBA00022683"/>
    </source>
</evidence>
<gene>
    <name evidence="9" type="ORF">DXA38_03850</name>
</gene>
<keyword evidence="2" id="KW-0597">Phosphoprotein</keyword>
<dbReference type="RefSeq" id="WP_117442060.1">
    <property type="nucleotide sequence ID" value="NZ_JAJFEN010000015.1"/>
</dbReference>
<dbReference type="OrthoDB" id="2186177at2"/>
<name>A0A3E2W309_CLOIN</name>
<evidence type="ECO:0000256" key="4">
    <source>
        <dbReference type="ARBA" id="ARBA00022679"/>
    </source>
</evidence>
<evidence type="ECO:0000256" key="6">
    <source>
        <dbReference type="ARBA" id="ARBA00022777"/>
    </source>
</evidence>
<protein>
    <submittedName>
        <fullName evidence="9">PTS sugar transporter subunit IIB</fullName>
    </submittedName>
</protein>
<dbReference type="Pfam" id="PF02302">
    <property type="entry name" value="PTS_IIB"/>
    <property type="match status" value="1"/>
</dbReference>
<evidence type="ECO:0000256" key="3">
    <source>
        <dbReference type="ARBA" id="ARBA00022597"/>
    </source>
</evidence>
<keyword evidence="6" id="KW-0418">Kinase</keyword>
<dbReference type="InterPro" id="IPR003501">
    <property type="entry name" value="PTS_EIIB_2/3"/>
</dbReference>
<dbReference type="InterPro" id="IPR051819">
    <property type="entry name" value="PTS_sugar-specific_EIIB"/>
</dbReference>
<evidence type="ECO:0000256" key="1">
    <source>
        <dbReference type="ARBA" id="ARBA00022448"/>
    </source>
</evidence>
<dbReference type="InterPro" id="IPR013012">
    <property type="entry name" value="PTS_EIIB_3"/>
</dbReference>
<dbReference type="EMBL" id="QVEV01000003">
    <property type="protein sequence ID" value="RGC18099.1"/>
    <property type="molecule type" value="Genomic_DNA"/>
</dbReference>
<evidence type="ECO:0000313" key="10">
    <source>
        <dbReference type="Proteomes" id="UP000260025"/>
    </source>
</evidence>
<dbReference type="PANTHER" id="PTHR34581:SF2">
    <property type="entry name" value="PTS SYSTEM N,N'-DIACETYLCHITOBIOSE-SPECIFIC EIIB COMPONENT"/>
    <property type="match status" value="1"/>
</dbReference>
<keyword evidence="4" id="KW-0808">Transferase</keyword>
<keyword evidence="3 9" id="KW-0762">Sugar transport</keyword>
<dbReference type="InterPro" id="IPR036095">
    <property type="entry name" value="PTS_EIIB-like_sf"/>
</dbReference>
<evidence type="ECO:0000256" key="7">
    <source>
        <dbReference type="PROSITE-ProRule" id="PRU00423"/>
    </source>
</evidence>
<organism evidence="9 10">
    <name type="scientific">Clostridium innocuum</name>
    <dbReference type="NCBI Taxonomy" id="1522"/>
    <lineage>
        <taxon>Bacteria</taxon>
        <taxon>Bacillati</taxon>
        <taxon>Bacillota</taxon>
        <taxon>Clostridia</taxon>
        <taxon>Eubacteriales</taxon>
        <taxon>Clostridiaceae</taxon>
        <taxon>Clostridium</taxon>
    </lineage>
</organism>
<comment type="caution">
    <text evidence="9">The sequence shown here is derived from an EMBL/GenBank/DDBJ whole genome shotgun (WGS) entry which is preliminary data.</text>
</comment>
<feature type="modified residue" description="Phosphocysteine; by EIIA" evidence="7">
    <location>
        <position position="8"/>
    </location>
</feature>
<keyword evidence="1" id="KW-0813">Transport</keyword>
<evidence type="ECO:0000256" key="2">
    <source>
        <dbReference type="ARBA" id="ARBA00022553"/>
    </source>
</evidence>
<sequence length="96" mass="10515">MKKIMLVCNAGMSTGMLAKRIQEASAGTMEVHAYGEAEFIDYVDGVDLILVGPQIRHQIPTIEAQVAIPVKAIAPQHYGMMDGKGVYKEIKKILKD</sequence>
<proteinExistence type="predicted"/>